<sequence length="151" mass="17359">MNVGREILDFHGEMVLLENYSALNYTGLVKILKKYDNRSGALIRLPFIQKGLEQPFFRIDVLNKLVKEREAMLYHLFSLSDELSSQTEGNEGCEMKTVTETEERTLKVPEELAEIEYMENMYMKLVSSVLRVLKEIRGGSSTVSMFSLLPL</sequence>
<name>A0ABD2Y4T4_9GENT</name>
<evidence type="ECO:0000313" key="2">
    <source>
        <dbReference type="EMBL" id="KAL3500882.1"/>
    </source>
</evidence>
<dbReference type="Proteomes" id="UP001630127">
    <property type="component" value="Unassembled WGS sequence"/>
</dbReference>
<reference evidence="2 3" key="1">
    <citation type="submission" date="2024-11" db="EMBL/GenBank/DDBJ databases">
        <title>A near-complete genome assembly of Cinchona calisaya.</title>
        <authorList>
            <person name="Lian D.C."/>
            <person name="Zhao X.W."/>
            <person name="Wei L."/>
        </authorList>
    </citation>
    <scope>NUCLEOTIDE SEQUENCE [LARGE SCALE GENOMIC DNA]</scope>
    <source>
        <tissue evidence="2">Nenye</tissue>
    </source>
</reference>
<keyword evidence="3" id="KW-1185">Reference proteome</keyword>
<dbReference type="Pfam" id="PF03105">
    <property type="entry name" value="SPX"/>
    <property type="match status" value="1"/>
</dbReference>
<accession>A0ABD2Y4T4</accession>
<proteinExistence type="predicted"/>
<comment type="caution">
    <text evidence="2">The sequence shown here is derived from an EMBL/GenBank/DDBJ whole genome shotgun (WGS) entry which is preliminary data.</text>
</comment>
<evidence type="ECO:0000313" key="3">
    <source>
        <dbReference type="Proteomes" id="UP001630127"/>
    </source>
</evidence>
<dbReference type="PROSITE" id="PS51382">
    <property type="entry name" value="SPX"/>
    <property type="match status" value="1"/>
</dbReference>
<dbReference type="AlphaFoldDB" id="A0ABD2Y4T4"/>
<protein>
    <recommendedName>
        <fullName evidence="1">SPX domain-containing protein</fullName>
    </recommendedName>
</protein>
<organism evidence="2 3">
    <name type="scientific">Cinchona calisaya</name>
    <dbReference type="NCBI Taxonomy" id="153742"/>
    <lineage>
        <taxon>Eukaryota</taxon>
        <taxon>Viridiplantae</taxon>
        <taxon>Streptophyta</taxon>
        <taxon>Embryophyta</taxon>
        <taxon>Tracheophyta</taxon>
        <taxon>Spermatophyta</taxon>
        <taxon>Magnoliopsida</taxon>
        <taxon>eudicotyledons</taxon>
        <taxon>Gunneridae</taxon>
        <taxon>Pentapetalae</taxon>
        <taxon>asterids</taxon>
        <taxon>lamiids</taxon>
        <taxon>Gentianales</taxon>
        <taxon>Rubiaceae</taxon>
        <taxon>Cinchonoideae</taxon>
        <taxon>Cinchoneae</taxon>
        <taxon>Cinchona</taxon>
    </lineage>
</organism>
<feature type="domain" description="SPX" evidence="1">
    <location>
        <begin position="1"/>
        <end position="49"/>
    </location>
</feature>
<dbReference type="PANTHER" id="PTHR45978:SF3">
    <property type="entry name" value="SPX DOMAIN-CONTAINING PROTEIN 1-LIKE"/>
    <property type="match status" value="1"/>
</dbReference>
<dbReference type="PANTHER" id="PTHR45978">
    <property type="entry name" value="SPX DOMAIN-CONTAINING PROTEIN 3"/>
    <property type="match status" value="1"/>
</dbReference>
<dbReference type="InterPro" id="IPR031142">
    <property type="entry name" value="SPX_prot"/>
</dbReference>
<evidence type="ECO:0000259" key="1">
    <source>
        <dbReference type="PROSITE" id="PS51382"/>
    </source>
</evidence>
<dbReference type="InterPro" id="IPR004331">
    <property type="entry name" value="SPX_dom"/>
</dbReference>
<dbReference type="GO" id="GO:0033554">
    <property type="term" value="P:cellular response to stress"/>
    <property type="evidence" value="ECO:0007669"/>
    <property type="project" value="UniProtKB-ARBA"/>
</dbReference>
<dbReference type="EMBL" id="JBJUIK010000016">
    <property type="protein sequence ID" value="KAL3500882.1"/>
    <property type="molecule type" value="Genomic_DNA"/>
</dbReference>
<gene>
    <name evidence="2" type="ORF">ACH5RR_039975</name>
</gene>